<organism evidence="2 3">
    <name type="scientific">Stigmatella ashevillensis</name>
    <dbReference type="NCBI Taxonomy" id="2995309"/>
    <lineage>
        <taxon>Bacteria</taxon>
        <taxon>Pseudomonadati</taxon>
        <taxon>Myxococcota</taxon>
        <taxon>Myxococcia</taxon>
        <taxon>Myxococcales</taxon>
        <taxon>Cystobacterineae</taxon>
        <taxon>Archangiaceae</taxon>
        <taxon>Stigmatella</taxon>
    </lineage>
</organism>
<evidence type="ECO:0000313" key="2">
    <source>
        <dbReference type="EMBL" id="MDC0712823.1"/>
    </source>
</evidence>
<dbReference type="RefSeq" id="WP_272142962.1">
    <property type="nucleotide sequence ID" value="NZ_JAQNDM010000002.1"/>
</dbReference>
<feature type="compositionally biased region" description="Low complexity" evidence="1">
    <location>
        <begin position="72"/>
        <end position="82"/>
    </location>
</feature>
<name>A0ABT5DGT0_9BACT</name>
<feature type="compositionally biased region" description="Polar residues" evidence="1">
    <location>
        <begin position="48"/>
        <end position="63"/>
    </location>
</feature>
<dbReference type="Proteomes" id="UP001221838">
    <property type="component" value="Unassembled WGS sequence"/>
</dbReference>
<keyword evidence="3" id="KW-1185">Reference proteome</keyword>
<evidence type="ECO:0000256" key="1">
    <source>
        <dbReference type="SAM" id="MobiDB-lite"/>
    </source>
</evidence>
<dbReference type="PANTHER" id="PTHR42044">
    <property type="entry name" value="DUF676 DOMAIN-CONTAINING PROTEIN-RELATED"/>
    <property type="match status" value="1"/>
</dbReference>
<sequence>MISVNRNPSTTAAVARTLPEKPPEVAAPAAAAPNASAQPASMDVFETQGVSKSNAEQTGMNTASETSKDDSSMSSNGISQNSLMGSGPTQPSELVDLGNADLSDPKTVEDLSKTFGVEEVKLAKRVSDSEFDGALVGVDKTIKLDDLGGKKDQGPVKLDDIEGFTPKNNRFQRNETIIQVNGINTNLSQQKQALQATADATGAKVVGIHNATDGFIGDLAQSVGDKTNLGKNLAVDSLRDTVLSELKAGKNVHLMAHSQGGLITSRALGQVADELKKEGKSDLLYKVKAETFGAASGRYPDGPRYVHYINSGDPVSNVFGVEGKTSFMNHPGKDAMGRDARVVGFSDKSGIAAHNYNDVYLNHRKDFDLMYHGPGLVVQDPNRPRPFNFKPD</sequence>
<gene>
    <name evidence="2" type="ORF">POL68_30460</name>
</gene>
<accession>A0ABT5DGT0</accession>
<feature type="compositionally biased region" description="Low complexity" evidence="1">
    <location>
        <begin position="24"/>
        <end position="40"/>
    </location>
</feature>
<dbReference type="InterPro" id="IPR029058">
    <property type="entry name" value="AB_hydrolase_fold"/>
</dbReference>
<feature type="region of interest" description="Disordered" evidence="1">
    <location>
        <begin position="1"/>
        <end position="107"/>
    </location>
</feature>
<dbReference type="SUPFAM" id="SSF53474">
    <property type="entry name" value="alpha/beta-Hydrolases"/>
    <property type="match status" value="1"/>
</dbReference>
<feature type="compositionally biased region" description="Polar residues" evidence="1">
    <location>
        <begin position="1"/>
        <end position="12"/>
    </location>
</feature>
<protein>
    <submittedName>
        <fullName evidence="2">Uncharacterized protein</fullName>
    </submittedName>
</protein>
<feature type="compositionally biased region" description="Polar residues" evidence="1">
    <location>
        <begin position="83"/>
        <end position="92"/>
    </location>
</feature>
<dbReference type="EMBL" id="JAQNDM010000002">
    <property type="protein sequence ID" value="MDC0712823.1"/>
    <property type="molecule type" value="Genomic_DNA"/>
</dbReference>
<dbReference type="PANTHER" id="PTHR42044:SF2">
    <property type="entry name" value="DUF676 DOMAIN-CONTAINING PROTEIN"/>
    <property type="match status" value="1"/>
</dbReference>
<comment type="caution">
    <text evidence="2">The sequence shown here is derived from an EMBL/GenBank/DDBJ whole genome shotgun (WGS) entry which is preliminary data.</text>
</comment>
<proteinExistence type="predicted"/>
<evidence type="ECO:0000313" key="3">
    <source>
        <dbReference type="Proteomes" id="UP001221838"/>
    </source>
</evidence>
<reference evidence="2 3" key="1">
    <citation type="submission" date="2022-11" db="EMBL/GenBank/DDBJ databases">
        <title>Minimal conservation of predation-associated metabolite biosynthetic gene clusters underscores biosynthetic potential of Myxococcota including descriptions for ten novel species: Archangium lansinium sp. nov., Myxococcus landrumus sp. nov., Nannocystis bai.</title>
        <authorList>
            <person name="Ahearne A."/>
            <person name="Stevens C."/>
            <person name="Dowd S."/>
        </authorList>
    </citation>
    <scope>NUCLEOTIDE SEQUENCE [LARGE SCALE GENOMIC DNA]</scope>
    <source>
        <strain evidence="2 3">NCWAL01</strain>
    </source>
</reference>